<sequence length="50" mass="5612">IGGGDDFISNNKNDSDGMDDDEDDEDFINEHLAKSIFISLKQCEQMSEKT</sequence>
<dbReference type="EMBL" id="LGUA01002873">
    <property type="protein sequence ID" value="OAX77296.1"/>
    <property type="molecule type" value="Genomic_DNA"/>
</dbReference>
<dbReference type="AlphaFoldDB" id="A0A1B7NKU0"/>
<proteinExistence type="predicted"/>
<gene>
    <name evidence="2" type="ORF">ACJ72_08407</name>
</gene>
<name>A0A1B7NKU0_9EURO</name>
<dbReference type="Proteomes" id="UP000091918">
    <property type="component" value="Unassembled WGS sequence"/>
</dbReference>
<evidence type="ECO:0000313" key="3">
    <source>
        <dbReference type="Proteomes" id="UP000091918"/>
    </source>
</evidence>
<feature type="non-terminal residue" evidence="2">
    <location>
        <position position="1"/>
    </location>
</feature>
<keyword evidence="3" id="KW-1185">Reference proteome</keyword>
<evidence type="ECO:0000313" key="2">
    <source>
        <dbReference type="EMBL" id="OAX77296.1"/>
    </source>
</evidence>
<feature type="region of interest" description="Disordered" evidence="1">
    <location>
        <begin position="1"/>
        <end position="26"/>
    </location>
</feature>
<evidence type="ECO:0000256" key="1">
    <source>
        <dbReference type="SAM" id="MobiDB-lite"/>
    </source>
</evidence>
<comment type="caution">
    <text evidence="2">The sequence shown here is derived from an EMBL/GenBank/DDBJ whole genome shotgun (WGS) entry which is preliminary data.</text>
</comment>
<reference evidence="2 3" key="1">
    <citation type="submission" date="2015-07" db="EMBL/GenBank/DDBJ databases">
        <title>Emmonsia species relationships and genome sequence.</title>
        <authorList>
            <person name="Cuomo C.A."/>
            <person name="Schwartz I.S."/>
            <person name="Kenyon C."/>
            <person name="de Hoog G.S."/>
            <person name="Govender N.P."/>
            <person name="Botha A."/>
            <person name="Moreno L."/>
            <person name="de Vries M."/>
            <person name="Munoz J.F."/>
            <person name="Stielow J.B."/>
        </authorList>
    </citation>
    <scope>NUCLEOTIDE SEQUENCE [LARGE SCALE GENOMIC DNA]</scope>
    <source>
        <strain evidence="2 3">CBS 136260</strain>
    </source>
</reference>
<feature type="compositionally biased region" description="Acidic residues" evidence="1">
    <location>
        <begin position="16"/>
        <end position="26"/>
    </location>
</feature>
<protein>
    <submittedName>
        <fullName evidence="2">Uncharacterized protein</fullName>
    </submittedName>
</protein>
<organism evidence="2 3">
    <name type="scientific">Emergomyces africanus</name>
    <dbReference type="NCBI Taxonomy" id="1955775"/>
    <lineage>
        <taxon>Eukaryota</taxon>
        <taxon>Fungi</taxon>
        <taxon>Dikarya</taxon>
        <taxon>Ascomycota</taxon>
        <taxon>Pezizomycotina</taxon>
        <taxon>Eurotiomycetes</taxon>
        <taxon>Eurotiomycetidae</taxon>
        <taxon>Onygenales</taxon>
        <taxon>Ajellomycetaceae</taxon>
        <taxon>Emergomyces</taxon>
    </lineage>
</organism>
<accession>A0A1B7NKU0</accession>